<reference evidence="3 4" key="1">
    <citation type="submission" date="2018-06" db="EMBL/GenBank/DDBJ databases">
        <authorList>
            <consortium name="Pathogen Informatics"/>
            <person name="Doyle S."/>
        </authorList>
    </citation>
    <scope>NUCLEOTIDE SEQUENCE [LARGE SCALE GENOMIC DNA]</scope>
    <source>
        <strain evidence="3 4">NCTC12112</strain>
    </source>
</reference>
<evidence type="ECO:0000259" key="1">
    <source>
        <dbReference type="Pfam" id="PF13175"/>
    </source>
</evidence>
<dbReference type="AlphaFoldDB" id="A0AAX1TPU5"/>
<sequence length="447" mass="52900">MYLKKLKIVNWQCIEYTKVDFENLMLFIGPANNGKSSIMSSIMFFLGFRNLRTKDIRNQNIPLELEGSFSNFSRKTFKELENYIYNKELKIRIVKYPNHEIQYKIGKNREWTEINYDTYINIVSNIPILFIPAFTEHEQAEHFINSFLNILKKRDIDEKFVLKEMKNLSDTLTAEYVSKGLYRALLFELFRALAAESKKVETSIIGNTMIFFEEPELYLHPQAEKELYDCFIALSKLGLQLYISTHSSNFISLKHYKSICIIRNADNGSRAFQFKGRLFSGDEVKYFNMNYWINPDRSELFFAKKVILVEGQTDKIVLGYLSKKLGIYKYDYSILECGSKSIIPQFIKLLNAFKLPYVAIYDKDNHFWRTESEIENSNIKNHSIQKTINYDFGDFIEFDNDIEEELYNEKRERKNYKNKPFNALKTVSEENYTVPAQLEKKIRKIFS</sequence>
<dbReference type="InterPro" id="IPR051396">
    <property type="entry name" value="Bact_Antivir_Def_Nuclease"/>
</dbReference>
<dbReference type="CDD" id="cd01026">
    <property type="entry name" value="TOPRIM_OLD"/>
    <property type="match status" value="1"/>
</dbReference>
<dbReference type="InterPro" id="IPR034139">
    <property type="entry name" value="TOPRIM_OLD"/>
</dbReference>
<feature type="domain" description="OLD protein-like TOPRIM" evidence="2">
    <location>
        <begin position="301"/>
        <end position="364"/>
    </location>
</feature>
<evidence type="ECO:0000313" key="3">
    <source>
        <dbReference type="EMBL" id="SQJ00254.1"/>
    </source>
</evidence>
<dbReference type="SUPFAM" id="SSF52540">
    <property type="entry name" value="P-loop containing nucleoside triphosphate hydrolases"/>
    <property type="match status" value="1"/>
</dbReference>
<proteinExistence type="predicted"/>
<dbReference type="KEGG" id="ful:C4N20_10185"/>
<accession>A0AAX1TPU5</accession>
<feature type="domain" description="Endonuclease GajA/Old nuclease/RecF-like AAA" evidence="1">
    <location>
        <begin position="139"/>
        <end position="251"/>
    </location>
</feature>
<dbReference type="Pfam" id="PF13175">
    <property type="entry name" value="AAA_15"/>
    <property type="match status" value="1"/>
</dbReference>
<dbReference type="InterPro" id="IPR027417">
    <property type="entry name" value="P-loop_NTPase"/>
</dbReference>
<dbReference type="Gene3D" id="3.40.50.300">
    <property type="entry name" value="P-loop containing nucleotide triphosphate hydrolases"/>
    <property type="match status" value="1"/>
</dbReference>
<dbReference type="InterPro" id="IPR041685">
    <property type="entry name" value="AAA_GajA/Old/RecF-like"/>
</dbReference>
<organism evidence="3 4">
    <name type="scientific">Fusobacterium ulcerans</name>
    <dbReference type="NCBI Taxonomy" id="861"/>
    <lineage>
        <taxon>Bacteria</taxon>
        <taxon>Fusobacteriati</taxon>
        <taxon>Fusobacteriota</taxon>
        <taxon>Fusobacteriia</taxon>
        <taxon>Fusobacteriales</taxon>
        <taxon>Fusobacteriaceae</taxon>
        <taxon>Fusobacterium</taxon>
    </lineage>
</organism>
<dbReference type="RefSeq" id="WP_005978120.1">
    <property type="nucleotide sequence ID" value="NZ_CABKNW010000003.1"/>
</dbReference>
<dbReference type="EMBL" id="LS483487">
    <property type="protein sequence ID" value="SQJ00254.1"/>
    <property type="molecule type" value="Genomic_DNA"/>
</dbReference>
<evidence type="ECO:0000259" key="2">
    <source>
        <dbReference type="Pfam" id="PF20469"/>
    </source>
</evidence>
<dbReference type="GeneID" id="78455181"/>
<evidence type="ECO:0000313" key="4">
    <source>
        <dbReference type="Proteomes" id="UP000249008"/>
    </source>
</evidence>
<name>A0AAX1TPU5_9FUSO</name>
<dbReference type="PANTHER" id="PTHR43581">
    <property type="entry name" value="ATP/GTP PHOSPHATASE"/>
    <property type="match status" value="1"/>
</dbReference>
<dbReference type="PANTHER" id="PTHR43581:SF2">
    <property type="entry name" value="EXCINUCLEASE ATPASE SUBUNIT"/>
    <property type="match status" value="1"/>
</dbReference>
<dbReference type="Pfam" id="PF20469">
    <property type="entry name" value="OLD-like_TOPRIM"/>
    <property type="match status" value="1"/>
</dbReference>
<gene>
    <name evidence="3" type="ORF">NCTC12112_00591</name>
</gene>
<dbReference type="Proteomes" id="UP000249008">
    <property type="component" value="Chromosome 1"/>
</dbReference>
<protein>
    <submittedName>
        <fullName evidence="3">Uncharacterized conserved protein</fullName>
    </submittedName>
</protein>